<feature type="compositionally biased region" description="Basic and acidic residues" evidence="1">
    <location>
        <begin position="148"/>
        <end position="167"/>
    </location>
</feature>
<feature type="region of interest" description="Disordered" evidence="1">
    <location>
        <begin position="1"/>
        <end position="53"/>
    </location>
</feature>
<dbReference type="EMBL" id="NBII01000001">
    <property type="protein sequence ID" value="PAV23270.1"/>
    <property type="molecule type" value="Genomic_DNA"/>
</dbReference>
<feature type="compositionally biased region" description="Basic and acidic residues" evidence="1">
    <location>
        <begin position="12"/>
        <end position="22"/>
    </location>
</feature>
<organism evidence="2 3">
    <name type="scientific">Pyrrhoderma noxium</name>
    <dbReference type="NCBI Taxonomy" id="2282107"/>
    <lineage>
        <taxon>Eukaryota</taxon>
        <taxon>Fungi</taxon>
        <taxon>Dikarya</taxon>
        <taxon>Basidiomycota</taxon>
        <taxon>Agaricomycotina</taxon>
        <taxon>Agaricomycetes</taxon>
        <taxon>Hymenochaetales</taxon>
        <taxon>Hymenochaetaceae</taxon>
        <taxon>Pyrrhoderma</taxon>
    </lineage>
</organism>
<feature type="region of interest" description="Disordered" evidence="1">
    <location>
        <begin position="70"/>
        <end position="288"/>
    </location>
</feature>
<evidence type="ECO:0000313" key="3">
    <source>
        <dbReference type="Proteomes" id="UP000217199"/>
    </source>
</evidence>
<dbReference type="OrthoDB" id="3362703at2759"/>
<protein>
    <submittedName>
        <fullName evidence="2">Uncharacterized protein</fullName>
    </submittedName>
</protein>
<proteinExistence type="predicted"/>
<feature type="compositionally biased region" description="Basic residues" evidence="1">
    <location>
        <begin position="87"/>
        <end position="96"/>
    </location>
</feature>
<gene>
    <name evidence="2" type="ORF">PNOK_0033800</name>
</gene>
<dbReference type="InParanoid" id="A0A286UUI7"/>
<feature type="compositionally biased region" description="Low complexity" evidence="1">
    <location>
        <begin position="204"/>
        <end position="213"/>
    </location>
</feature>
<dbReference type="Proteomes" id="UP000217199">
    <property type="component" value="Unassembled WGS sequence"/>
</dbReference>
<feature type="compositionally biased region" description="Polar residues" evidence="1">
    <location>
        <begin position="242"/>
        <end position="253"/>
    </location>
</feature>
<sequence>MPSLKIKLARPKARESQSRKEDINEEENPTSFVDDDYESQAGMRNRSQSQATEAQSLFEDEIDVDIVGGSSYQVERSVSPPPVREKSSRRRGKKKVVYSDAEGDDEFIDAGRIVNDDEDGDFMEADSPPRKSGASRKSIGGTRGRGKGTKDKERKSGEIIMKDERRAPGKPNEGNSVHVGAKRRRETISEPNTEEGTNPDNTISRTSSLVSSSQPKEENRPAASSQPLPKIRKLPTIKKNKSTTQLSGPSTPMTAKGDSVAGEPSNNSSLPINVSLPRKPVGPLKRTNDIDLSSPDIYNSLFKGGASAPRAGVNSRLKEEERRKELARMRDEARAARMAALQKSTFDLAAGQDKVARFEATLRERNSPALYPNHLASAIKFYVGRVSNQPTQSSTSNTFLESNHIV</sequence>
<feature type="compositionally biased region" description="Polar residues" evidence="1">
    <location>
        <begin position="189"/>
        <end position="203"/>
    </location>
</feature>
<keyword evidence="3" id="KW-1185">Reference proteome</keyword>
<name>A0A286UUI7_9AGAM</name>
<reference evidence="2 3" key="1">
    <citation type="journal article" date="2017" name="Mol. Ecol.">
        <title>Comparative and population genomic landscape of Phellinus noxius: A hypervariable fungus causing root rot in trees.</title>
        <authorList>
            <person name="Chung C.L."/>
            <person name="Lee T.J."/>
            <person name="Akiba M."/>
            <person name="Lee H.H."/>
            <person name="Kuo T.H."/>
            <person name="Liu D."/>
            <person name="Ke H.M."/>
            <person name="Yokoi T."/>
            <person name="Roa M.B."/>
            <person name="Lu M.J."/>
            <person name="Chang Y.Y."/>
            <person name="Ann P.J."/>
            <person name="Tsai J.N."/>
            <person name="Chen C.Y."/>
            <person name="Tzean S.S."/>
            <person name="Ota Y."/>
            <person name="Hattori T."/>
            <person name="Sahashi N."/>
            <person name="Liou R.F."/>
            <person name="Kikuchi T."/>
            <person name="Tsai I.J."/>
        </authorList>
    </citation>
    <scope>NUCLEOTIDE SEQUENCE [LARGE SCALE GENOMIC DNA]</scope>
    <source>
        <strain evidence="2 3">FFPRI411160</strain>
    </source>
</reference>
<evidence type="ECO:0000256" key="1">
    <source>
        <dbReference type="SAM" id="MobiDB-lite"/>
    </source>
</evidence>
<comment type="caution">
    <text evidence="2">The sequence shown here is derived from an EMBL/GenBank/DDBJ whole genome shotgun (WGS) entry which is preliminary data.</text>
</comment>
<dbReference type="AlphaFoldDB" id="A0A286UUI7"/>
<feature type="compositionally biased region" description="Basic residues" evidence="1">
    <location>
        <begin position="230"/>
        <end position="241"/>
    </location>
</feature>
<evidence type="ECO:0000313" key="2">
    <source>
        <dbReference type="EMBL" id="PAV23270.1"/>
    </source>
</evidence>
<feature type="compositionally biased region" description="Acidic residues" evidence="1">
    <location>
        <begin position="23"/>
        <end position="38"/>
    </location>
</feature>
<accession>A0A286UUI7</accession>